<feature type="chain" id="PRO_5002589923" evidence="1">
    <location>
        <begin position="19"/>
        <end position="130"/>
    </location>
</feature>
<gene>
    <name evidence="2" type="ORF">AAV99_09855</name>
</gene>
<dbReference type="EMBL" id="LBHU01000002">
    <property type="protein sequence ID" value="KLI63981.1"/>
    <property type="molecule type" value="Genomic_DNA"/>
</dbReference>
<dbReference type="PATRIC" id="fig|874156.12.peg.2025"/>
<keyword evidence="3" id="KW-1185">Reference proteome</keyword>
<evidence type="ECO:0000313" key="2">
    <source>
        <dbReference type="EMBL" id="KLI63981.1"/>
    </source>
</evidence>
<dbReference type="RefSeq" id="WP_047093798.1">
    <property type="nucleotide sequence ID" value="NZ_LBHU01000002.1"/>
</dbReference>
<accession>A0A0H0XPP2</accession>
<proteinExistence type="predicted"/>
<comment type="caution">
    <text evidence="2">The sequence shown here is derived from an EMBL/GenBank/DDBJ whole genome shotgun (WGS) entry which is preliminary data.</text>
</comment>
<dbReference type="Proteomes" id="UP000053455">
    <property type="component" value="Unassembled WGS sequence"/>
</dbReference>
<name>A0A0H0XPP2_9SPHN</name>
<protein>
    <submittedName>
        <fullName evidence="2">Uncharacterized protein</fullName>
    </submittedName>
</protein>
<dbReference type="OrthoDB" id="7410546at2"/>
<evidence type="ECO:0000313" key="3">
    <source>
        <dbReference type="Proteomes" id="UP000053455"/>
    </source>
</evidence>
<evidence type="ECO:0000256" key="1">
    <source>
        <dbReference type="SAM" id="SignalP"/>
    </source>
</evidence>
<organism evidence="2 3">
    <name type="scientific">Aurantiacibacter marinus</name>
    <dbReference type="NCBI Taxonomy" id="874156"/>
    <lineage>
        <taxon>Bacteria</taxon>
        <taxon>Pseudomonadati</taxon>
        <taxon>Pseudomonadota</taxon>
        <taxon>Alphaproteobacteria</taxon>
        <taxon>Sphingomonadales</taxon>
        <taxon>Erythrobacteraceae</taxon>
        <taxon>Aurantiacibacter</taxon>
    </lineage>
</organism>
<reference evidence="2 3" key="1">
    <citation type="submission" date="2015-04" db="EMBL/GenBank/DDBJ databases">
        <title>The draft genome sequence of Erythrobacter marinus HWDM-33.</title>
        <authorList>
            <person name="Zhuang L."/>
            <person name="Liu Y."/>
            <person name="Shao Z."/>
        </authorList>
    </citation>
    <scope>NUCLEOTIDE SEQUENCE [LARGE SCALE GENOMIC DNA]</scope>
    <source>
        <strain evidence="2 3">HWDM-33</strain>
    </source>
</reference>
<keyword evidence="1" id="KW-0732">Signal</keyword>
<dbReference type="AlphaFoldDB" id="A0A0H0XPP2"/>
<sequence length="130" mass="12920">MKTIFALAGVCAASLTLAACGGNDAAEPTEAVIDDTVATTPVASDAGTYTSLTEDGTELAISLNADGSYAVTEAGEQVETGTWEDTAEGACWTAQGAAEADCATFAPGVEAGTVDMTNSAGDTLTFSYTS</sequence>
<feature type="signal peptide" evidence="1">
    <location>
        <begin position="1"/>
        <end position="18"/>
    </location>
</feature>
<dbReference type="PROSITE" id="PS51257">
    <property type="entry name" value="PROKAR_LIPOPROTEIN"/>
    <property type="match status" value="1"/>
</dbReference>